<dbReference type="Pfam" id="PF18134">
    <property type="entry name" value="AGS_C"/>
    <property type="match status" value="1"/>
</dbReference>
<keyword evidence="4" id="KW-1185">Reference proteome</keyword>
<dbReference type="RefSeq" id="WP_094957708.1">
    <property type="nucleotide sequence ID" value="NZ_NOIF01000106.1"/>
</dbReference>
<dbReference type="Pfam" id="PF18144">
    <property type="entry name" value="SMODS"/>
    <property type="match status" value="1"/>
</dbReference>
<dbReference type="InterPro" id="IPR043519">
    <property type="entry name" value="NT_sf"/>
</dbReference>
<evidence type="ECO:0000256" key="1">
    <source>
        <dbReference type="ARBA" id="ARBA00023118"/>
    </source>
</evidence>
<sequence length="429" mass="49512">MAITDMFSDFLQNLKVDNAEQISNRYDEITGSLNKKFRDTESKQANSLQVGSYGRWTAIKGISDLDMLYIMPKGKWDDYKNGKQYQLLSDVREAIKARYPKTDVCVDRLVVTVIYTNFHVEVQPVFEQDDGSFKYPDSYNGGSWKITKPREEIAAMTEFSRDKNNNLRNLCRMARAWKNKHGVGMGGLLIDTLAHNFLKSTDYYDDKSFLYYDWMSRDFFKYLSDLPKQDRFAALGSGQHVKVKKQFQRKAEKAYKLCLKAIDAGESSHDKWKKVYGRPFPAAANATKAATEAFESYSTWLNTEQFIEDRYPVDIRYPLALECEVSQNGYRVNILTRMLAQKIPLLANKKLLFTISEIQVPDPYQIKWKVLNRGAEAQRKDCIRGQILDDGGYNRRNESTSFKGEHVVECYAIKNGIVVAKDRIHVPIQ</sequence>
<dbReference type="Proteomes" id="UP000215999">
    <property type="component" value="Unassembled WGS sequence"/>
</dbReference>
<name>A0ABX4FVX4_9GAMM</name>
<dbReference type="InterPro" id="IPR006116">
    <property type="entry name" value="NT_2-5OAS_ClassI-CCAase"/>
</dbReference>
<dbReference type="CDD" id="cd05400">
    <property type="entry name" value="NT_2-5OAS_ClassI-CCAase"/>
    <property type="match status" value="1"/>
</dbReference>
<dbReference type="InterPro" id="IPR040511">
    <property type="entry name" value="AGS_C"/>
</dbReference>
<dbReference type="Gene3D" id="3.30.460.10">
    <property type="entry name" value="Beta Polymerase, domain 2"/>
    <property type="match status" value="1"/>
</dbReference>
<keyword evidence="1" id="KW-0051">Antiviral defense</keyword>
<evidence type="ECO:0000313" key="3">
    <source>
        <dbReference type="EMBL" id="OZS43032.1"/>
    </source>
</evidence>
<dbReference type="EMBL" id="NOIF01000106">
    <property type="protein sequence ID" value="OZS43032.1"/>
    <property type="molecule type" value="Genomic_DNA"/>
</dbReference>
<gene>
    <name evidence="3" type="ORF">ASV53_15345</name>
</gene>
<protein>
    <submittedName>
        <fullName evidence="3">Nucleotidyltransferase</fullName>
    </submittedName>
</protein>
<organism evidence="3 4">
    <name type="scientific">Photobacterium sanguinicancri</name>
    <dbReference type="NCBI Taxonomy" id="875932"/>
    <lineage>
        <taxon>Bacteria</taxon>
        <taxon>Pseudomonadati</taxon>
        <taxon>Pseudomonadota</taxon>
        <taxon>Gammaproteobacteria</taxon>
        <taxon>Vibrionales</taxon>
        <taxon>Vibrionaceae</taxon>
        <taxon>Photobacterium</taxon>
    </lineage>
</organism>
<comment type="caution">
    <text evidence="3">The sequence shown here is derived from an EMBL/GenBank/DDBJ whole genome shotgun (WGS) entry which is preliminary data.</text>
</comment>
<proteinExistence type="predicted"/>
<feature type="domain" description="Adenylyl/Guanylyl and SMODS C-terminal sensor" evidence="2">
    <location>
        <begin position="302"/>
        <end position="429"/>
    </location>
</feature>
<accession>A0ABX4FVX4</accession>
<evidence type="ECO:0000313" key="4">
    <source>
        <dbReference type="Proteomes" id="UP000215999"/>
    </source>
</evidence>
<evidence type="ECO:0000259" key="2">
    <source>
        <dbReference type="Pfam" id="PF18134"/>
    </source>
</evidence>
<dbReference type="SUPFAM" id="SSF81301">
    <property type="entry name" value="Nucleotidyltransferase"/>
    <property type="match status" value="1"/>
</dbReference>
<reference evidence="3 4" key="1">
    <citation type="journal article" date="2016" name="Antonie Van Leeuwenhoek">
        <title>Photobacterium sanguinicancri sp. nov. isolated from marine animals.</title>
        <authorList>
            <person name="Gomez-Gil B."/>
            <person name="Roque A."/>
            <person name="Rotllant G."/>
            <person name="Romalde J.L."/>
            <person name="Doce A."/>
            <person name="Eggermont M."/>
            <person name="Defoirdt T."/>
        </authorList>
    </citation>
    <scope>NUCLEOTIDE SEQUENCE [LARGE SCALE GENOMIC DNA]</scope>
    <source>
        <strain evidence="3 4">CAIM 1827</strain>
    </source>
</reference>